<proteinExistence type="inferred from homology"/>
<dbReference type="GO" id="GO:0005524">
    <property type="term" value="F:ATP binding"/>
    <property type="evidence" value="ECO:0007669"/>
    <property type="project" value="UniProtKB-KW"/>
</dbReference>
<dbReference type="InterPro" id="IPR050773">
    <property type="entry name" value="CbxX/CfxQ_RuBisCO_ESX"/>
</dbReference>
<protein>
    <submittedName>
        <fullName evidence="5">AAA family ATPase</fullName>
    </submittedName>
</protein>
<dbReference type="FunFam" id="3.40.50.300:FF:000216">
    <property type="entry name" value="Type VII secretion ATPase EccA"/>
    <property type="match status" value="1"/>
</dbReference>
<keyword evidence="2" id="KW-0547">Nucleotide-binding</keyword>
<dbReference type="InterPro" id="IPR003959">
    <property type="entry name" value="ATPase_AAA_core"/>
</dbReference>
<evidence type="ECO:0000259" key="4">
    <source>
        <dbReference type="SMART" id="SM00382"/>
    </source>
</evidence>
<comment type="caution">
    <text evidence="5">The sequence shown here is derived from an EMBL/GenBank/DDBJ whole genome shotgun (WGS) entry which is preliminary data.</text>
</comment>
<dbReference type="AlphaFoldDB" id="A0A9D1I5Y8"/>
<dbReference type="Pfam" id="PF17866">
    <property type="entry name" value="AAA_lid_6"/>
    <property type="match status" value="1"/>
</dbReference>
<name>A0A9D1I5Y8_9FIRM</name>
<dbReference type="SMART" id="SM00382">
    <property type="entry name" value="AAA"/>
    <property type="match status" value="1"/>
</dbReference>
<dbReference type="Gene3D" id="1.10.8.60">
    <property type="match status" value="1"/>
</dbReference>
<dbReference type="PANTHER" id="PTHR43392:SF2">
    <property type="entry name" value="AAA-TYPE ATPASE FAMILY PROTEIN _ ANKYRIN REPEAT FAMILY PROTEIN"/>
    <property type="match status" value="1"/>
</dbReference>
<dbReference type="InterPro" id="IPR027417">
    <property type="entry name" value="P-loop_NTPase"/>
</dbReference>
<gene>
    <name evidence="5" type="ORF">IAD16_04020</name>
</gene>
<dbReference type="Proteomes" id="UP000824091">
    <property type="component" value="Unassembled WGS sequence"/>
</dbReference>
<comment type="similarity">
    <text evidence="1">Belongs to the CbxX/CfxQ family.</text>
</comment>
<organism evidence="5 6">
    <name type="scientific">Candidatus Fimisoma avicola</name>
    <dbReference type="NCBI Taxonomy" id="2840826"/>
    <lineage>
        <taxon>Bacteria</taxon>
        <taxon>Bacillati</taxon>
        <taxon>Bacillota</taxon>
        <taxon>Clostridia</taxon>
        <taxon>Eubacteriales</taxon>
        <taxon>Candidatus Fimisoma</taxon>
    </lineage>
</organism>
<evidence type="ECO:0000313" key="6">
    <source>
        <dbReference type="Proteomes" id="UP000824091"/>
    </source>
</evidence>
<dbReference type="Pfam" id="PF00004">
    <property type="entry name" value="AAA"/>
    <property type="match status" value="1"/>
</dbReference>
<dbReference type="GO" id="GO:0016887">
    <property type="term" value="F:ATP hydrolysis activity"/>
    <property type="evidence" value="ECO:0007669"/>
    <property type="project" value="InterPro"/>
</dbReference>
<reference evidence="5" key="1">
    <citation type="submission" date="2020-10" db="EMBL/GenBank/DDBJ databases">
        <authorList>
            <person name="Gilroy R."/>
        </authorList>
    </citation>
    <scope>NUCLEOTIDE SEQUENCE</scope>
    <source>
        <strain evidence="5">11300</strain>
    </source>
</reference>
<dbReference type="InterPro" id="IPR003593">
    <property type="entry name" value="AAA+_ATPase"/>
</dbReference>
<keyword evidence="3" id="KW-0067">ATP-binding</keyword>
<sequence>MLARENGVRTDKRLFARLENGRGYLSTELRDLFEEWYNDKLKTTIYPQYRQIAGVRRKIAAAKPKGSAYEELMEMIGLSAAKKIIMQAINYHKAQKIFADKGMKIDRPAMHMIFTGNPGTAKTTVARLFARIMEDNGLLSKGTMVEVGRGDLVGKYVGWTAPTIKKKFKEAAGGVLFIDEAYSLVDDRDGSFGDEAINTIVQEMENHREDVAVIFAGYPDKMEGFLQKNPGLRSRIAFHVHFDDYEVNELCDIAELIARKKGLNIDGKAREKLLSIFAEVQGEKDFGNGRYVRNVIEKARMAQASRLLAKGYDEITGRDIETLCADDFPLPEKKKPCERPRIGFIA</sequence>
<dbReference type="InterPro" id="IPR000641">
    <property type="entry name" value="CbxX/CfxQ"/>
</dbReference>
<evidence type="ECO:0000256" key="2">
    <source>
        <dbReference type="ARBA" id="ARBA00022741"/>
    </source>
</evidence>
<reference evidence="5" key="2">
    <citation type="journal article" date="2021" name="PeerJ">
        <title>Extensive microbial diversity within the chicken gut microbiome revealed by metagenomics and culture.</title>
        <authorList>
            <person name="Gilroy R."/>
            <person name="Ravi A."/>
            <person name="Getino M."/>
            <person name="Pursley I."/>
            <person name="Horton D.L."/>
            <person name="Alikhan N.F."/>
            <person name="Baker D."/>
            <person name="Gharbi K."/>
            <person name="Hall N."/>
            <person name="Watson M."/>
            <person name="Adriaenssens E.M."/>
            <person name="Foster-Nyarko E."/>
            <person name="Jarju S."/>
            <person name="Secka A."/>
            <person name="Antonio M."/>
            <person name="Oren A."/>
            <person name="Chaudhuri R.R."/>
            <person name="La Ragione R."/>
            <person name="Hildebrand F."/>
            <person name="Pallen M.J."/>
        </authorList>
    </citation>
    <scope>NUCLEOTIDE SEQUENCE</scope>
    <source>
        <strain evidence="5">11300</strain>
    </source>
</reference>
<evidence type="ECO:0000313" key="5">
    <source>
        <dbReference type="EMBL" id="HIU27525.1"/>
    </source>
</evidence>
<feature type="domain" description="AAA+ ATPase" evidence="4">
    <location>
        <begin position="108"/>
        <end position="246"/>
    </location>
</feature>
<dbReference type="Gene3D" id="3.40.50.300">
    <property type="entry name" value="P-loop containing nucleotide triphosphate hydrolases"/>
    <property type="match status" value="1"/>
</dbReference>
<evidence type="ECO:0000256" key="3">
    <source>
        <dbReference type="ARBA" id="ARBA00022840"/>
    </source>
</evidence>
<dbReference type="PRINTS" id="PR00819">
    <property type="entry name" value="CBXCFQXSUPER"/>
</dbReference>
<dbReference type="EMBL" id="DVMO01000058">
    <property type="protein sequence ID" value="HIU27525.1"/>
    <property type="molecule type" value="Genomic_DNA"/>
</dbReference>
<dbReference type="SUPFAM" id="SSF52540">
    <property type="entry name" value="P-loop containing nucleoside triphosphate hydrolases"/>
    <property type="match status" value="1"/>
</dbReference>
<dbReference type="PANTHER" id="PTHR43392">
    <property type="entry name" value="AAA-TYPE ATPASE FAMILY PROTEIN / ANKYRIN REPEAT FAMILY PROTEIN"/>
    <property type="match status" value="1"/>
</dbReference>
<accession>A0A9D1I5Y8</accession>
<evidence type="ECO:0000256" key="1">
    <source>
        <dbReference type="ARBA" id="ARBA00010378"/>
    </source>
</evidence>
<dbReference type="InterPro" id="IPR041627">
    <property type="entry name" value="AAA_lid_6"/>
</dbReference>